<evidence type="ECO:0000313" key="5">
    <source>
        <dbReference type="WBParaSite" id="MBELARI_LOCUS2977"/>
    </source>
</evidence>
<feature type="compositionally biased region" description="Low complexity" evidence="1">
    <location>
        <begin position="929"/>
        <end position="943"/>
    </location>
</feature>
<accession>A0AAF3F806</accession>
<keyword evidence="4" id="KW-1185">Reference proteome</keyword>
<keyword evidence="2" id="KW-1133">Transmembrane helix</keyword>
<feature type="region of interest" description="Disordered" evidence="1">
    <location>
        <begin position="910"/>
        <end position="944"/>
    </location>
</feature>
<reference evidence="5" key="1">
    <citation type="submission" date="2024-02" db="UniProtKB">
        <authorList>
            <consortium name="WormBaseParasite"/>
        </authorList>
    </citation>
    <scope>IDENTIFICATION</scope>
</reference>
<feature type="compositionally biased region" description="Basic and acidic residues" evidence="1">
    <location>
        <begin position="285"/>
        <end position="294"/>
    </location>
</feature>
<feature type="compositionally biased region" description="Low complexity" evidence="1">
    <location>
        <begin position="308"/>
        <end position="320"/>
    </location>
</feature>
<feature type="chain" id="PRO_5042185010" evidence="3">
    <location>
        <begin position="21"/>
        <end position="1066"/>
    </location>
</feature>
<feature type="region of interest" description="Disordered" evidence="1">
    <location>
        <begin position="812"/>
        <end position="834"/>
    </location>
</feature>
<organism evidence="4 5">
    <name type="scientific">Mesorhabditis belari</name>
    <dbReference type="NCBI Taxonomy" id="2138241"/>
    <lineage>
        <taxon>Eukaryota</taxon>
        <taxon>Metazoa</taxon>
        <taxon>Ecdysozoa</taxon>
        <taxon>Nematoda</taxon>
        <taxon>Chromadorea</taxon>
        <taxon>Rhabditida</taxon>
        <taxon>Rhabditina</taxon>
        <taxon>Rhabditomorpha</taxon>
        <taxon>Rhabditoidea</taxon>
        <taxon>Rhabditidae</taxon>
        <taxon>Mesorhabditinae</taxon>
        <taxon>Mesorhabditis</taxon>
    </lineage>
</organism>
<proteinExistence type="predicted"/>
<dbReference type="AlphaFoldDB" id="A0AAF3F806"/>
<dbReference type="WBParaSite" id="MBELARI_LOCUS2977">
    <property type="protein sequence ID" value="MBELARI_LOCUS2977"/>
    <property type="gene ID" value="MBELARI_LOCUS2977"/>
</dbReference>
<sequence length="1066" mass="121964">MDLMKRLSCFLLLLPFLVVAEDPCKSRCYRLHDRSLQRVDLARVTLTSLLDRQKPAGKLRDACWRLYDLFDCMTHCDDQPKDFDKFITYTLRQCKDVMSDLHPQLNCISRYHTFVEVRCSSFMKEAVRLRRRVGPHFTPDQETCRYVHLNALCLENAVLSHCPDAEHVFSRLNFRDYFLNFIVPGDDSLFDDEDLNTCQVYDFVEPIFPHSTFAPTAEQSVDELYSPDSVNYCSLELLKEKNHEENSVETSTWGSTTKQRKTTTKTVIDRNIAEIDRQLEEMDREINGESKEENESSTTKAQDTQSVTLTTRKMTRSTTLFPTINPRIHYTAQDLIRGRTTPRNRNRGRGKGKQEESKEREDEKKIEAIGDMMKAQKERQDEKEKEKEKDEEDEKKEKKEKEGNETMSTTQATTVSGKEVVITEIWTDGTTTEKPELIPKTSTLATIQPTLRTTGRTETTGSEVIIPRNSDQSKITTQRASGFVNLDEIETSTLLSQSTTIDDLDTELETSTISSSQSISPDDLDVEFIMSQEIGNDGKTFEKSFQDTVIEKPQTSTEVNMEKIVVLPTGDEEMGTTEVEREPAGEKETTTIEGDKELEDISRETSTVYIPVSAETRSQYNTETSTTKQEFTSSEKATEGVTENPIAKTTRKKLFSSDEDFEITPPNFHYSTYRIGLIPKEYQWWYYSSNFTNPYKDATSPMTTTQRSPTFRLYTTIETFLKDGVTTRRIVVKKKFTNGPNGRQTSTHPFDSTEIFIPPNHDDRFLEKVPTTTIRYKAKKNKKKTESSPTANTPLFHMQKVFVKKIRPMFERSSENRAEEESPSSPNYVDLQEHSADPIPDYEYLPEEIQLDEEDVNLNNKRTTPSTMGTSAATTTTATKIEHDFENYDQKTVVIGNDEETATIEHEKAQEKAAVRLGPMIDPNRFKSSSDSSNEPPSSDSQSKPIAAKVFVNDPGVSSVSVPSGYHKPGRQNMDTGITIEERIFHEIKNYTQNRSSLTWHGLQIQDENFEATTAIEWEMHKFDGLILMSALSTLFFITLLFICVFLCYQYSESEVSKKVHDIELN</sequence>
<evidence type="ECO:0000256" key="2">
    <source>
        <dbReference type="SAM" id="Phobius"/>
    </source>
</evidence>
<feature type="signal peptide" evidence="3">
    <location>
        <begin position="1"/>
        <end position="20"/>
    </location>
</feature>
<feature type="compositionally biased region" description="Polar residues" evidence="1">
    <location>
        <begin position="619"/>
        <end position="635"/>
    </location>
</feature>
<feature type="compositionally biased region" description="Polar residues" evidence="1">
    <location>
        <begin position="405"/>
        <end position="416"/>
    </location>
</feature>
<dbReference type="Proteomes" id="UP000887575">
    <property type="component" value="Unassembled WGS sequence"/>
</dbReference>
<evidence type="ECO:0000256" key="1">
    <source>
        <dbReference type="SAM" id="MobiDB-lite"/>
    </source>
</evidence>
<feature type="region of interest" description="Disordered" evidence="1">
    <location>
        <begin position="285"/>
        <end position="416"/>
    </location>
</feature>
<keyword evidence="3" id="KW-0732">Signal</keyword>
<keyword evidence="2" id="KW-0472">Membrane</keyword>
<protein>
    <submittedName>
        <fullName evidence="5">Uncharacterized protein</fullName>
    </submittedName>
</protein>
<feature type="region of interest" description="Disordered" evidence="1">
    <location>
        <begin position="244"/>
        <end position="265"/>
    </location>
</feature>
<feature type="compositionally biased region" description="Basic and acidic residues" evidence="1">
    <location>
        <begin position="395"/>
        <end position="404"/>
    </location>
</feature>
<evidence type="ECO:0000313" key="4">
    <source>
        <dbReference type="Proteomes" id="UP000887575"/>
    </source>
</evidence>
<feature type="compositionally biased region" description="Basic and acidic residues" evidence="1">
    <location>
        <begin position="352"/>
        <end position="388"/>
    </location>
</feature>
<feature type="transmembrane region" description="Helical" evidence="2">
    <location>
        <begin position="1026"/>
        <end position="1049"/>
    </location>
</feature>
<feature type="compositionally biased region" description="Basic residues" evidence="1">
    <location>
        <begin position="340"/>
        <end position="351"/>
    </location>
</feature>
<feature type="region of interest" description="Disordered" evidence="1">
    <location>
        <begin position="619"/>
        <end position="642"/>
    </location>
</feature>
<name>A0AAF3F806_9BILA</name>
<evidence type="ECO:0000256" key="3">
    <source>
        <dbReference type="SAM" id="SignalP"/>
    </source>
</evidence>
<keyword evidence="2" id="KW-0812">Transmembrane</keyword>